<keyword evidence="2 3" id="KW-0732">Signal</keyword>
<dbReference type="Proteomes" id="UP001237642">
    <property type="component" value="Unassembled WGS sequence"/>
</dbReference>
<protein>
    <submittedName>
        <fullName evidence="4">Protein GRIM REAPER</fullName>
    </submittedName>
</protein>
<feature type="signal peptide" evidence="3">
    <location>
        <begin position="1"/>
        <end position="25"/>
    </location>
</feature>
<dbReference type="AlphaFoldDB" id="A0AAD8IZR1"/>
<evidence type="ECO:0000313" key="4">
    <source>
        <dbReference type="EMBL" id="KAK1395019.1"/>
    </source>
</evidence>
<dbReference type="Pfam" id="PF04885">
    <property type="entry name" value="Stig1"/>
    <property type="match status" value="1"/>
</dbReference>
<proteinExistence type="inferred from homology"/>
<comment type="caution">
    <text evidence="4">The sequence shown here is derived from an EMBL/GenBank/DDBJ whole genome shotgun (WGS) entry which is preliminary data.</text>
</comment>
<keyword evidence="5" id="KW-1185">Reference proteome</keyword>
<evidence type="ECO:0000256" key="3">
    <source>
        <dbReference type="SAM" id="SignalP"/>
    </source>
</evidence>
<dbReference type="InterPro" id="IPR006969">
    <property type="entry name" value="Stig-like"/>
</dbReference>
<sequence length="153" mass="16572">MATTSLLKLATILSLFTILFITSSSQHSLNDEDGEEIEYVVDTPFANTRLRSRFLADKSVIKKGTTCSQSNKDVCNGISANNGTSLLFCCKTHCRNVLGDKNNCGECGHKCALGQRCCGAICTDVIDNDTNCGKCNKRCLPGVKCEKRICGYA</sequence>
<dbReference type="EMBL" id="JAUIZM010000003">
    <property type="protein sequence ID" value="KAK1395019.1"/>
    <property type="molecule type" value="Genomic_DNA"/>
</dbReference>
<organism evidence="4 5">
    <name type="scientific">Heracleum sosnowskyi</name>
    <dbReference type="NCBI Taxonomy" id="360622"/>
    <lineage>
        <taxon>Eukaryota</taxon>
        <taxon>Viridiplantae</taxon>
        <taxon>Streptophyta</taxon>
        <taxon>Embryophyta</taxon>
        <taxon>Tracheophyta</taxon>
        <taxon>Spermatophyta</taxon>
        <taxon>Magnoliopsida</taxon>
        <taxon>eudicotyledons</taxon>
        <taxon>Gunneridae</taxon>
        <taxon>Pentapetalae</taxon>
        <taxon>asterids</taxon>
        <taxon>campanulids</taxon>
        <taxon>Apiales</taxon>
        <taxon>Apiaceae</taxon>
        <taxon>Apioideae</taxon>
        <taxon>apioid superclade</taxon>
        <taxon>Tordylieae</taxon>
        <taxon>Tordyliinae</taxon>
        <taxon>Heracleum</taxon>
    </lineage>
</organism>
<gene>
    <name evidence="4" type="ORF">POM88_014075</name>
</gene>
<accession>A0AAD8IZR1</accession>
<evidence type="ECO:0000256" key="2">
    <source>
        <dbReference type="ARBA" id="ARBA00022729"/>
    </source>
</evidence>
<reference evidence="4" key="1">
    <citation type="submission" date="2023-02" db="EMBL/GenBank/DDBJ databases">
        <title>Genome of toxic invasive species Heracleum sosnowskyi carries increased number of genes despite the absence of recent whole-genome duplications.</title>
        <authorList>
            <person name="Schelkunov M."/>
            <person name="Shtratnikova V."/>
            <person name="Makarenko M."/>
            <person name="Klepikova A."/>
            <person name="Omelchenko D."/>
            <person name="Novikova G."/>
            <person name="Obukhova E."/>
            <person name="Bogdanov V."/>
            <person name="Penin A."/>
            <person name="Logacheva M."/>
        </authorList>
    </citation>
    <scope>NUCLEOTIDE SEQUENCE</scope>
    <source>
        <strain evidence="4">Hsosn_3</strain>
        <tissue evidence="4">Leaf</tissue>
    </source>
</reference>
<evidence type="ECO:0000313" key="5">
    <source>
        <dbReference type="Proteomes" id="UP001237642"/>
    </source>
</evidence>
<name>A0AAD8IZR1_9APIA</name>
<reference evidence="4" key="2">
    <citation type="submission" date="2023-05" db="EMBL/GenBank/DDBJ databases">
        <authorList>
            <person name="Schelkunov M.I."/>
        </authorList>
    </citation>
    <scope>NUCLEOTIDE SEQUENCE</scope>
    <source>
        <strain evidence="4">Hsosn_3</strain>
        <tissue evidence="4">Leaf</tissue>
    </source>
</reference>
<feature type="chain" id="PRO_5042029494" evidence="3">
    <location>
        <begin position="26"/>
        <end position="153"/>
    </location>
</feature>
<dbReference type="PANTHER" id="PTHR33227">
    <property type="entry name" value="STIGMA-SPECIFIC STIG1-LIKE PROTEIN 3"/>
    <property type="match status" value="1"/>
</dbReference>
<evidence type="ECO:0000256" key="1">
    <source>
        <dbReference type="ARBA" id="ARBA00006010"/>
    </source>
</evidence>
<dbReference type="PANTHER" id="PTHR33227:SF6">
    <property type="entry name" value="PROTEIN GRIM REAPER"/>
    <property type="match status" value="1"/>
</dbReference>
<comment type="similarity">
    <text evidence="1">Belongs to the STIG1 family.</text>
</comment>